<evidence type="ECO:0000313" key="4">
    <source>
        <dbReference type="Proteomes" id="UP000279994"/>
    </source>
</evidence>
<dbReference type="AlphaFoldDB" id="A0A3N0GQH1"/>
<dbReference type="InterPro" id="IPR006311">
    <property type="entry name" value="TAT_signal"/>
</dbReference>
<dbReference type="OrthoDB" id="8845488at2"/>
<dbReference type="EMBL" id="RJSF01000038">
    <property type="protein sequence ID" value="RNM14705.1"/>
    <property type="molecule type" value="Genomic_DNA"/>
</dbReference>
<dbReference type="PANTHER" id="PTHR42923">
    <property type="entry name" value="PROTOPORPHYRINOGEN OXIDASE"/>
    <property type="match status" value="1"/>
</dbReference>
<dbReference type="Pfam" id="PF01593">
    <property type="entry name" value="Amino_oxidase"/>
    <property type="match status" value="1"/>
</dbReference>
<feature type="region of interest" description="Disordered" evidence="1">
    <location>
        <begin position="1"/>
        <end position="31"/>
    </location>
</feature>
<dbReference type="PANTHER" id="PTHR42923:SF46">
    <property type="entry name" value="AMINE OXIDASE"/>
    <property type="match status" value="1"/>
</dbReference>
<proteinExistence type="predicted"/>
<feature type="compositionally biased region" description="Low complexity" evidence="1">
    <location>
        <begin position="18"/>
        <end position="31"/>
    </location>
</feature>
<dbReference type="InterPro" id="IPR002937">
    <property type="entry name" value="Amino_oxidase"/>
</dbReference>
<accession>A0A3N0GQH1</accession>
<dbReference type="GO" id="GO:0016491">
    <property type="term" value="F:oxidoreductase activity"/>
    <property type="evidence" value="ECO:0007669"/>
    <property type="project" value="InterPro"/>
</dbReference>
<keyword evidence="4" id="KW-1185">Reference proteome</keyword>
<dbReference type="RefSeq" id="WP_123222873.1">
    <property type="nucleotide sequence ID" value="NZ_RJSF01000038.1"/>
</dbReference>
<reference evidence="3 4" key="1">
    <citation type="submission" date="2018-11" db="EMBL/GenBank/DDBJ databases">
        <authorList>
            <person name="Li F."/>
        </authorList>
    </citation>
    <scope>NUCLEOTIDE SEQUENCE [LARGE SCALE GENOMIC DNA]</scope>
    <source>
        <strain evidence="3 4">Gsoil 818</strain>
    </source>
</reference>
<dbReference type="InterPro" id="IPR036188">
    <property type="entry name" value="FAD/NAD-bd_sf"/>
</dbReference>
<dbReference type="Proteomes" id="UP000279994">
    <property type="component" value="Unassembled WGS sequence"/>
</dbReference>
<dbReference type="InterPro" id="IPR050464">
    <property type="entry name" value="Zeta_carotene_desat/Oxidored"/>
</dbReference>
<name>A0A3N0GQH1_9ACTN</name>
<gene>
    <name evidence="3" type="ORF">EFL26_10560</name>
</gene>
<sequence>MGTSTRPSVPAPVRKPVPESAPETAPEPAPARRTVLRGAAVGAAAVLGATAARSAPAFASTPGRRVAVLGGGMAGLATAHELAERGFDVTVFEPKAWGGKARSIPVPGTAAGGRADLPGEHGFRFFPGFYHHVPDSMRRTPFGDNPHGVWDNLVPAMGAKFLRGGDRADAFIFGIGPDPQALLTVDGIRRYLTESLKGENVPPDELAYFVERMMVFVTSSDERRFGQWENVSWWDFVGAATRSPDYQHVLAAGLTRNLVAAKETLASTRTIGHMGEAFVYNMMGRGNDGAIDRVLDLPTNEAWIDPWMTTLRGLGVRFVSGQRLASYELSGSQVSAVWLQDASGARTRHESDWFVSAIPVEQARTYFTPAMRAIDPALARLDRLRTDWMVGIQFYLREKVDITRGHITFIDSPWALTALTQGQFWSARDFPADYGDGTAVDSLSVDISNWDAPGMVYGRPAKECSPDEVATEVLAQIRYHHTAGDLLPEGIVHSWFLDPGVQWDAASRRNTNETPLLVNTAGSWQDRPSVRTRLPNLFLAGDYVRTDIDLATMEGANESGRKAANAILASAGSTAAPATTYTLWRNPVLAPVQAADALLYRAGLPNALDVPVPGRY</sequence>
<evidence type="ECO:0000256" key="1">
    <source>
        <dbReference type="SAM" id="MobiDB-lite"/>
    </source>
</evidence>
<evidence type="ECO:0000313" key="3">
    <source>
        <dbReference type="EMBL" id="RNM14705.1"/>
    </source>
</evidence>
<evidence type="ECO:0000259" key="2">
    <source>
        <dbReference type="Pfam" id="PF01593"/>
    </source>
</evidence>
<dbReference type="SUPFAM" id="SSF51905">
    <property type="entry name" value="FAD/NAD(P)-binding domain"/>
    <property type="match status" value="1"/>
</dbReference>
<feature type="domain" description="Amine oxidase" evidence="2">
    <location>
        <begin position="73"/>
        <end position="568"/>
    </location>
</feature>
<protein>
    <submittedName>
        <fullName evidence="3">FAD-dependent oxidoreductase</fullName>
    </submittedName>
</protein>
<dbReference type="PROSITE" id="PS51318">
    <property type="entry name" value="TAT"/>
    <property type="match status" value="1"/>
</dbReference>
<organism evidence="3 4">
    <name type="scientific">Nocardioides pocheonensis</name>
    <dbReference type="NCBI Taxonomy" id="661485"/>
    <lineage>
        <taxon>Bacteria</taxon>
        <taxon>Bacillati</taxon>
        <taxon>Actinomycetota</taxon>
        <taxon>Actinomycetes</taxon>
        <taxon>Propionibacteriales</taxon>
        <taxon>Nocardioidaceae</taxon>
        <taxon>Nocardioides</taxon>
    </lineage>
</organism>
<comment type="caution">
    <text evidence="3">The sequence shown here is derived from an EMBL/GenBank/DDBJ whole genome shotgun (WGS) entry which is preliminary data.</text>
</comment>
<dbReference type="Gene3D" id="3.50.50.60">
    <property type="entry name" value="FAD/NAD(P)-binding domain"/>
    <property type="match status" value="1"/>
</dbReference>